<comment type="subunit">
    <text evidence="8 9">F-type ATPases have 2 components, CF(1) - the catalytic core - and CF(0) - the membrane proton channel. CF(1) has five subunits: alpha(3), beta(3), gamma(1), delta(1), epsilon(1). CF(0) has three main subunits: a, b and c.</text>
</comment>
<evidence type="ECO:0000259" key="10">
    <source>
        <dbReference type="Pfam" id="PF02823"/>
    </source>
</evidence>
<dbReference type="GO" id="GO:0046933">
    <property type="term" value="F:proton-transporting ATP synthase activity, rotational mechanism"/>
    <property type="evidence" value="ECO:0007669"/>
    <property type="project" value="UniProtKB-UniRule"/>
</dbReference>
<dbReference type="GO" id="GO:0005524">
    <property type="term" value="F:ATP binding"/>
    <property type="evidence" value="ECO:0007669"/>
    <property type="project" value="UniProtKB-UniRule"/>
</dbReference>
<feature type="domain" description="ATP synthase F1 complex delta/epsilon subunit N-terminal" evidence="10">
    <location>
        <begin position="3"/>
        <end position="81"/>
    </location>
</feature>
<dbReference type="EMBL" id="VGJX01000295">
    <property type="protein sequence ID" value="MBM3274689.1"/>
    <property type="molecule type" value="Genomic_DNA"/>
</dbReference>
<evidence type="ECO:0000256" key="4">
    <source>
        <dbReference type="ARBA" id="ARBA00023065"/>
    </source>
</evidence>
<keyword evidence="5 8" id="KW-0472">Membrane</keyword>
<dbReference type="HAMAP" id="MF_00530">
    <property type="entry name" value="ATP_synth_epsil_bac"/>
    <property type="match status" value="1"/>
</dbReference>
<keyword evidence="8" id="KW-0375">Hydrogen ion transport</keyword>
<protein>
    <recommendedName>
        <fullName evidence="8">ATP synthase epsilon chain</fullName>
    </recommendedName>
    <alternativeName>
        <fullName evidence="8">ATP synthase F1 sector epsilon subunit</fullName>
    </alternativeName>
    <alternativeName>
        <fullName evidence="8">F-ATPase epsilon subunit</fullName>
    </alternativeName>
</protein>
<dbReference type="NCBIfam" id="TIGR01216">
    <property type="entry name" value="ATP_synt_epsi"/>
    <property type="match status" value="1"/>
</dbReference>
<dbReference type="GO" id="GO:0012505">
    <property type="term" value="C:endomembrane system"/>
    <property type="evidence" value="ECO:0007669"/>
    <property type="project" value="UniProtKB-SubCell"/>
</dbReference>
<evidence type="ECO:0000256" key="1">
    <source>
        <dbReference type="ARBA" id="ARBA00004184"/>
    </source>
</evidence>
<dbReference type="InterPro" id="IPR020546">
    <property type="entry name" value="ATP_synth_F1_dsu/esu_N"/>
</dbReference>
<keyword evidence="3 8" id="KW-0813">Transport</keyword>
<dbReference type="InterPro" id="IPR036771">
    <property type="entry name" value="ATPsynth_dsu/esu_N"/>
</dbReference>
<keyword evidence="8" id="KW-1003">Cell membrane</keyword>
<dbReference type="InterPro" id="IPR001469">
    <property type="entry name" value="ATP_synth_F1_dsu/esu"/>
</dbReference>
<dbReference type="PANTHER" id="PTHR13822:SF10">
    <property type="entry name" value="ATP SYNTHASE EPSILON CHAIN, CHLOROPLASTIC"/>
    <property type="match status" value="1"/>
</dbReference>
<organism evidence="11 12">
    <name type="scientific">Candidatus Tanganyikabacteria bacterium</name>
    <dbReference type="NCBI Taxonomy" id="2961651"/>
    <lineage>
        <taxon>Bacteria</taxon>
        <taxon>Bacillati</taxon>
        <taxon>Candidatus Sericytochromatia</taxon>
        <taxon>Candidatus Tanganyikabacteria</taxon>
    </lineage>
</organism>
<dbReference type="AlphaFoldDB" id="A0A937X2E6"/>
<dbReference type="Proteomes" id="UP000703893">
    <property type="component" value="Unassembled WGS sequence"/>
</dbReference>
<dbReference type="SUPFAM" id="SSF51344">
    <property type="entry name" value="Epsilon subunit of F1F0-ATP synthase N-terminal domain"/>
    <property type="match status" value="1"/>
</dbReference>
<dbReference type="GO" id="GO:0005886">
    <property type="term" value="C:plasma membrane"/>
    <property type="evidence" value="ECO:0007669"/>
    <property type="project" value="UniProtKB-SubCell"/>
</dbReference>
<proteinExistence type="inferred from homology"/>
<comment type="caution">
    <text evidence="11">The sequence shown here is derived from an EMBL/GenBank/DDBJ whole genome shotgun (WGS) entry which is preliminary data.</text>
</comment>
<keyword evidence="7 8" id="KW-0066">ATP synthesis</keyword>
<evidence type="ECO:0000256" key="9">
    <source>
        <dbReference type="RuleBase" id="RU003656"/>
    </source>
</evidence>
<comment type="function">
    <text evidence="8">Produces ATP from ADP in the presence of a proton gradient across the membrane.</text>
</comment>
<accession>A0A937X2E6</accession>
<evidence type="ECO:0000256" key="2">
    <source>
        <dbReference type="ARBA" id="ARBA00005712"/>
    </source>
</evidence>
<evidence type="ECO:0000256" key="6">
    <source>
        <dbReference type="ARBA" id="ARBA00023196"/>
    </source>
</evidence>
<evidence type="ECO:0000256" key="3">
    <source>
        <dbReference type="ARBA" id="ARBA00022448"/>
    </source>
</evidence>
<dbReference type="CDD" id="cd12152">
    <property type="entry name" value="F1-ATPase_delta"/>
    <property type="match status" value="1"/>
</dbReference>
<comment type="subcellular location">
    <subcellularLocation>
        <location evidence="8">Cell membrane</location>
        <topology evidence="8">Peripheral membrane protein</topology>
    </subcellularLocation>
    <subcellularLocation>
        <location evidence="1">Endomembrane system</location>
        <topology evidence="1">Peripheral membrane protein</topology>
    </subcellularLocation>
</comment>
<gene>
    <name evidence="8 11" type="primary">atpC</name>
    <name evidence="11" type="ORF">FJZ00_06030</name>
</gene>
<keyword evidence="6 8" id="KW-0139">CF(1)</keyword>
<evidence type="ECO:0000256" key="5">
    <source>
        <dbReference type="ARBA" id="ARBA00023136"/>
    </source>
</evidence>
<dbReference type="Gene3D" id="2.60.15.10">
    <property type="entry name" value="F0F1 ATP synthase delta/epsilon subunit, N-terminal"/>
    <property type="match status" value="1"/>
</dbReference>
<evidence type="ECO:0000313" key="12">
    <source>
        <dbReference type="Proteomes" id="UP000703893"/>
    </source>
</evidence>
<evidence type="ECO:0000256" key="7">
    <source>
        <dbReference type="ARBA" id="ARBA00023310"/>
    </source>
</evidence>
<sequence length="136" mass="15292">MPFTLEVITPDRVVMRESVDFVQARGEEGELGILPGHTPFFTALATDLMIVRKGTEEEIVAVMGGFMEVRPDHVTVLAPAAERATEIDEMRAREAQDQSRISVDREKTVESEAALQRALVRMRAIEIVQMAKRLRK</sequence>
<evidence type="ECO:0000256" key="8">
    <source>
        <dbReference type="HAMAP-Rule" id="MF_00530"/>
    </source>
</evidence>
<name>A0A937X2E6_9BACT</name>
<reference evidence="11 12" key="1">
    <citation type="submission" date="2019-03" db="EMBL/GenBank/DDBJ databases">
        <title>Lake Tanganyika Metagenome-Assembled Genomes (MAGs).</title>
        <authorList>
            <person name="Tran P."/>
        </authorList>
    </citation>
    <scope>NUCLEOTIDE SEQUENCE [LARGE SCALE GENOMIC DNA]</scope>
    <source>
        <strain evidence="11">K_DeepCast_65m_m2_236</strain>
    </source>
</reference>
<dbReference type="Pfam" id="PF02823">
    <property type="entry name" value="ATP-synt_DE_N"/>
    <property type="match status" value="1"/>
</dbReference>
<dbReference type="GO" id="GO:0045259">
    <property type="term" value="C:proton-transporting ATP synthase complex"/>
    <property type="evidence" value="ECO:0007669"/>
    <property type="project" value="UniProtKB-KW"/>
</dbReference>
<dbReference type="PANTHER" id="PTHR13822">
    <property type="entry name" value="ATP SYNTHASE DELTA/EPSILON CHAIN"/>
    <property type="match status" value="1"/>
</dbReference>
<evidence type="ECO:0000313" key="11">
    <source>
        <dbReference type="EMBL" id="MBM3274689.1"/>
    </source>
</evidence>
<comment type="similarity">
    <text evidence="2 8 9">Belongs to the ATPase epsilon chain family.</text>
</comment>
<keyword evidence="4 8" id="KW-0406">Ion transport</keyword>